<dbReference type="EMBL" id="JBDJPC010000010">
    <property type="protein sequence ID" value="KAL1490369.1"/>
    <property type="molecule type" value="Genomic_DNA"/>
</dbReference>
<keyword evidence="3" id="KW-1185">Reference proteome</keyword>
<name>A0ABD1E9G8_HYPHA</name>
<reference evidence="2 3" key="1">
    <citation type="submission" date="2024-05" db="EMBL/GenBank/DDBJ databases">
        <title>Genetic variation in Jamaican populations of the coffee berry borer (Hypothenemus hampei).</title>
        <authorList>
            <person name="Errbii M."/>
            <person name="Myrie A."/>
        </authorList>
    </citation>
    <scope>NUCLEOTIDE SEQUENCE [LARGE SCALE GENOMIC DNA]</scope>
    <source>
        <strain evidence="2">JA-Hopewell-2020-01-JO</strain>
        <tissue evidence="2">Whole body</tissue>
    </source>
</reference>
<keyword evidence="1" id="KW-0472">Membrane</keyword>
<gene>
    <name evidence="2" type="ORF">ABEB36_013078</name>
</gene>
<feature type="transmembrane region" description="Helical" evidence="1">
    <location>
        <begin position="16"/>
        <end position="37"/>
    </location>
</feature>
<accession>A0ABD1E9G8</accession>
<proteinExistence type="predicted"/>
<dbReference type="Proteomes" id="UP001566132">
    <property type="component" value="Unassembled WGS sequence"/>
</dbReference>
<evidence type="ECO:0000313" key="2">
    <source>
        <dbReference type="EMBL" id="KAL1490369.1"/>
    </source>
</evidence>
<keyword evidence="1" id="KW-1133">Transmembrane helix</keyword>
<keyword evidence="1" id="KW-0812">Transmembrane</keyword>
<organism evidence="2 3">
    <name type="scientific">Hypothenemus hampei</name>
    <name type="common">Coffee berry borer</name>
    <dbReference type="NCBI Taxonomy" id="57062"/>
    <lineage>
        <taxon>Eukaryota</taxon>
        <taxon>Metazoa</taxon>
        <taxon>Ecdysozoa</taxon>
        <taxon>Arthropoda</taxon>
        <taxon>Hexapoda</taxon>
        <taxon>Insecta</taxon>
        <taxon>Pterygota</taxon>
        <taxon>Neoptera</taxon>
        <taxon>Endopterygota</taxon>
        <taxon>Coleoptera</taxon>
        <taxon>Polyphaga</taxon>
        <taxon>Cucujiformia</taxon>
        <taxon>Curculionidae</taxon>
        <taxon>Scolytinae</taxon>
        <taxon>Hypothenemus</taxon>
    </lineage>
</organism>
<comment type="caution">
    <text evidence="2">The sequence shown here is derived from an EMBL/GenBank/DDBJ whole genome shotgun (WGS) entry which is preliminary data.</text>
</comment>
<protein>
    <submittedName>
        <fullName evidence="2">Uncharacterized protein</fullName>
    </submittedName>
</protein>
<sequence>MRRCPWEQDKLQHIRGFFILIFNFGVVIPYGCLKMLYTLCEYSEMQFANLISNRNADQGLQFQIKEYSTENVIMQKILTS</sequence>
<evidence type="ECO:0000313" key="3">
    <source>
        <dbReference type="Proteomes" id="UP001566132"/>
    </source>
</evidence>
<dbReference type="AlphaFoldDB" id="A0ABD1E9G8"/>
<evidence type="ECO:0000256" key="1">
    <source>
        <dbReference type="SAM" id="Phobius"/>
    </source>
</evidence>